<dbReference type="Proteomes" id="UP000054279">
    <property type="component" value="Unassembled WGS sequence"/>
</dbReference>
<accession>A0A0C9UDU1</accession>
<evidence type="ECO:0000313" key="1">
    <source>
        <dbReference type="EMBL" id="KIJ27242.1"/>
    </source>
</evidence>
<dbReference type="Gene3D" id="3.40.50.300">
    <property type="entry name" value="P-loop containing nucleotide triphosphate hydrolases"/>
    <property type="match status" value="1"/>
</dbReference>
<dbReference type="HOGENOM" id="CLU_023805_1_1_1"/>
<protein>
    <recommendedName>
        <fullName evidence="3">G domain-containing protein</fullName>
    </recommendedName>
</protein>
<dbReference type="EMBL" id="KN837342">
    <property type="protein sequence ID" value="KIJ27242.1"/>
    <property type="molecule type" value="Genomic_DNA"/>
</dbReference>
<dbReference type="OrthoDB" id="59699at2759"/>
<name>A0A0C9UDU1_SPHS4</name>
<evidence type="ECO:0008006" key="3">
    <source>
        <dbReference type="Google" id="ProtNLM"/>
    </source>
</evidence>
<dbReference type="AlphaFoldDB" id="A0A0C9UDU1"/>
<dbReference type="InterPro" id="IPR027417">
    <property type="entry name" value="P-loop_NTPase"/>
</dbReference>
<dbReference type="SUPFAM" id="SSF52540">
    <property type="entry name" value="P-loop containing nucleoside triphosphate hydrolases"/>
    <property type="match status" value="1"/>
</dbReference>
<sequence>MATPGQGLSKAIRRRVKCSRVLILGRANAGKTTILQKVCNTTEQPEIFDPKGRKASAIYLDDVNLEMIFKSNTRFIFYDSCGFEAGGGAELQAVKYFIAQCAQKKSLSEQLHAIWYCIPMDNPRPITVTECSFFSAVGTGKVPVVVVFTKMDALDTKEWKKIKEEMTLPLGDAMDQAQKNSLSIAQVIYSEQLCTIKHQPKGSVYMRDMNKDNTECSELMQETVSVLDDRNLRCILVSTQQISIEFSINCALKECVLNNMHANGKKKLINSHIVL</sequence>
<keyword evidence="2" id="KW-1185">Reference proteome</keyword>
<organism evidence="1 2">
    <name type="scientific">Sphaerobolus stellatus (strain SS14)</name>
    <dbReference type="NCBI Taxonomy" id="990650"/>
    <lineage>
        <taxon>Eukaryota</taxon>
        <taxon>Fungi</taxon>
        <taxon>Dikarya</taxon>
        <taxon>Basidiomycota</taxon>
        <taxon>Agaricomycotina</taxon>
        <taxon>Agaricomycetes</taxon>
        <taxon>Phallomycetidae</taxon>
        <taxon>Geastrales</taxon>
        <taxon>Sphaerobolaceae</taxon>
        <taxon>Sphaerobolus</taxon>
    </lineage>
</organism>
<dbReference type="CDD" id="cd00882">
    <property type="entry name" value="Ras_like_GTPase"/>
    <property type="match status" value="1"/>
</dbReference>
<evidence type="ECO:0000313" key="2">
    <source>
        <dbReference type="Proteomes" id="UP000054279"/>
    </source>
</evidence>
<gene>
    <name evidence="1" type="ORF">M422DRAFT_191265</name>
</gene>
<reference evidence="1 2" key="1">
    <citation type="submission" date="2014-06" db="EMBL/GenBank/DDBJ databases">
        <title>Evolutionary Origins and Diversification of the Mycorrhizal Mutualists.</title>
        <authorList>
            <consortium name="DOE Joint Genome Institute"/>
            <consortium name="Mycorrhizal Genomics Consortium"/>
            <person name="Kohler A."/>
            <person name="Kuo A."/>
            <person name="Nagy L.G."/>
            <person name="Floudas D."/>
            <person name="Copeland A."/>
            <person name="Barry K.W."/>
            <person name="Cichocki N."/>
            <person name="Veneault-Fourrey C."/>
            <person name="LaButti K."/>
            <person name="Lindquist E.A."/>
            <person name="Lipzen A."/>
            <person name="Lundell T."/>
            <person name="Morin E."/>
            <person name="Murat C."/>
            <person name="Riley R."/>
            <person name="Ohm R."/>
            <person name="Sun H."/>
            <person name="Tunlid A."/>
            <person name="Henrissat B."/>
            <person name="Grigoriev I.V."/>
            <person name="Hibbett D.S."/>
            <person name="Martin F."/>
        </authorList>
    </citation>
    <scope>NUCLEOTIDE SEQUENCE [LARGE SCALE GENOMIC DNA]</scope>
    <source>
        <strain evidence="1 2">SS14</strain>
    </source>
</reference>
<proteinExistence type="predicted"/>